<dbReference type="Proteomes" id="UP000708208">
    <property type="component" value="Unassembled WGS sequence"/>
</dbReference>
<dbReference type="AlphaFoldDB" id="A0A8J2JMH7"/>
<protein>
    <submittedName>
        <fullName evidence="2">Uncharacterized protein</fullName>
    </submittedName>
</protein>
<dbReference type="EMBL" id="CAJVCH010089082">
    <property type="protein sequence ID" value="CAG7722412.1"/>
    <property type="molecule type" value="Genomic_DNA"/>
</dbReference>
<keyword evidence="3" id="KW-1185">Reference proteome</keyword>
<sequence>MRLYAVEVIWILEESNAEGEGEGEYFDETLFHAVCDAHPVLIDFGEEEKLRARELGGGMDDTWREKARFPEVNEPPALPPRVPPSPSPRPTANPKNVVLPSQPPSLHYTEIFQISLLLSGLVLSLS</sequence>
<organism evidence="2 3">
    <name type="scientific">Allacma fusca</name>
    <dbReference type="NCBI Taxonomy" id="39272"/>
    <lineage>
        <taxon>Eukaryota</taxon>
        <taxon>Metazoa</taxon>
        <taxon>Ecdysozoa</taxon>
        <taxon>Arthropoda</taxon>
        <taxon>Hexapoda</taxon>
        <taxon>Collembola</taxon>
        <taxon>Symphypleona</taxon>
        <taxon>Sminthuridae</taxon>
        <taxon>Allacma</taxon>
    </lineage>
</organism>
<feature type="compositionally biased region" description="Pro residues" evidence="1">
    <location>
        <begin position="76"/>
        <end position="91"/>
    </location>
</feature>
<evidence type="ECO:0000256" key="1">
    <source>
        <dbReference type="SAM" id="MobiDB-lite"/>
    </source>
</evidence>
<feature type="region of interest" description="Disordered" evidence="1">
    <location>
        <begin position="67"/>
        <end position="100"/>
    </location>
</feature>
<gene>
    <name evidence="2" type="ORF">AFUS01_LOCUS11550</name>
</gene>
<comment type="caution">
    <text evidence="2">The sequence shown here is derived from an EMBL/GenBank/DDBJ whole genome shotgun (WGS) entry which is preliminary data.</text>
</comment>
<evidence type="ECO:0000313" key="2">
    <source>
        <dbReference type="EMBL" id="CAG7722412.1"/>
    </source>
</evidence>
<name>A0A8J2JMH7_9HEXA</name>
<reference evidence="2" key="1">
    <citation type="submission" date="2021-06" db="EMBL/GenBank/DDBJ databases">
        <authorList>
            <person name="Hodson N. C."/>
            <person name="Mongue J. A."/>
            <person name="Jaron S. K."/>
        </authorList>
    </citation>
    <scope>NUCLEOTIDE SEQUENCE</scope>
</reference>
<evidence type="ECO:0000313" key="3">
    <source>
        <dbReference type="Proteomes" id="UP000708208"/>
    </source>
</evidence>
<accession>A0A8J2JMH7</accession>
<proteinExistence type="predicted"/>